<feature type="chain" id="PRO_5008147679" evidence="2">
    <location>
        <begin position="27"/>
        <end position="503"/>
    </location>
</feature>
<dbReference type="WBParaSite" id="GPLIN_001292400">
    <property type="protein sequence ID" value="GPLIN_001292400"/>
    <property type="gene ID" value="GPLIN_001292400"/>
</dbReference>
<evidence type="ECO:0000256" key="2">
    <source>
        <dbReference type="SAM" id="SignalP"/>
    </source>
</evidence>
<reference evidence="3" key="1">
    <citation type="submission" date="2014-05" db="EMBL/GenBank/DDBJ databases">
        <title>The genome and life-stage specific transcriptomes of Globodera pallida elucidate key aspects of plant parasitism by a cyst nematode.</title>
        <authorList>
            <person name="Cotton J.A."/>
            <person name="Lilley C.J."/>
            <person name="Jones L.M."/>
            <person name="Kikuchi T."/>
            <person name="Reid A.J."/>
            <person name="Thorpe P."/>
            <person name="Tsai I.J."/>
            <person name="Beasley H."/>
            <person name="Blok V."/>
            <person name="Cock P.J.A."/>
            <person name="Van den Akker S.E."/>
            <person name="Holroyd N."/>
            <person name="Hunt M."/>
            <person name="Mantelin S."/>
            <person name="Naghra H."/>
            <person name="Pain A."/>
            <person name="Palomares-Rius J.E."/>
            <person name="Zarowiecki M."/>
            <person name="Berriman M."/>
            <person name="Jones J.T."/>
            <person name="Urwin P.E."/>
        </authorList>
    </citation>
    <scope>NUCLEOTIDE SEQUENCE [LARGE SCALE GENOMIC DNA]</scope>
    <source>
        <strain evidence="3">Lindley</strain>
    </source>
</reference>
<keyword evidence="2" id="KW-0732">Signal</keyword>
<protein>
    <submittedName>
        <fullName evidence="4">RING-type domain-containing protein</fullName>
    </submittedName>
</protein>
<keyword evidence="3" id="KW-1185">Reference proteome</keyword>
<feature type="region of interest" description="Disordered" evidence="1">
    <location>
        <begin position="199"/>
        <end position="227"/>
    </location>
</feature>
<evidence type="ECO:0000256" key="1">
    <source>
        <dbReference type="SAM" id="MobiDB-lite"/>
    </source>
</evidence>
<dbReference type="Proteomes" id="UP000050741">
    <property type="component" value="Unassembled WGS sequence"/>
</dbReference>
<feature type="region of interest" description="Disordered" evidence="1">
    <location>
        <begin position="295"/>
        <end position="329"/>
    </location>
</feature>
<proteinExistence type="predicted"/>
<feature type="signal peptide" evidence="2">
    <location>
        <begin position="1"/>
        <end position="26"/>
    </location>
</feature>
<accession>A0A183CJ68</accession>
<feature type="compositionally biased region" description="Polar residues" evidence="1">
    <location>
        <begin position="487"/>
        <end position="503"/>
    </location>
</feature>
<reference evidence="4" key="2">
    <citation type="submission" date="2016-06" db="UniProtKB">
        <authorList>
            <consortium name="WormBaseParasite"/>
        </authorList>
    </citation>
    <scope>IDENTIFICATION</scope>
</reference>
<name>A0A183CJ68_GLOPA</name>
<dbReference type="AlphaFoldDB" id="A0A183CJ68"/>
<feature type="region of interest" description="Disordered" evidence="1">
    <location>
        <begin position="478"/>
        <end position="503"/>
    </location>
</feature>
<organism evidence="3 4">
    <name type="scientific">Globodera pallida</name>
    <name type="common">Potato cyst nematode worm</name>
    <name type="synonym">Heterodera pallida</name>
    <dbReference type="NCBI Taxonomy" id="36090"/>
    <lineage>
        <taxon>Eukaryota</taxon>
        <taxon>Metazoa</taxon>
        <taxon>Ecdysozoa</taxon>
        <taxon>Nematoda</taxon>
        <taxon>Chromadorea</taxon>
        <taxon>Rhabditida</taxon>
        <taxon>Tylenchina</taxon>
        <taxon>Tylenchomorpha</taxon>
        <taxon>Tylenchoidea</taxon>
        <taxon>Heteroderidae</taxon>
        <taxon>Heteroderinae</taxon>
        <taxon>Globodera</taxon>
    </lineage>
</organism>
<evidence type="ECO:0000313" key="3">
    <source>
        <dbReference type="Proteomes" id="UP000050741"/>
    </source>
</evidence>
<evidence type="ECO:0000313" key="4">
    <source>
        <dbReference type="WBParaSite" id="GPLIN_001292400"/>
    </source>
</evidence>
<sequence length="503" mass="56658">MALQIPSLALLSGLTIFLAYFTPSTTATSKWPGNTVAEKIRLLEAVSPSATVGKVREYCKQQYIKNEQEWKEVEQKRNQKLMDKLLSHLGFKDDFDKKMKGELYANPLNEQEMKEVEQKRRHKLCDFDKKMEKELYANDASQISRKYIKPFADCERDCIYFKSKWTKAKLRLEELQNVVETDMAGAKADDELNLAKSVGAKRSATAKPDDHGATTSGAKSDNPNERLTKLDQTKQALAKLKQLDMAPSKLDNNAEMTVGTFDQALKGLGKPDQKKMSSKSLKKILTLSKWETTPLNKPNITPRKFDQQLSPPWENTAPSSPMAPQHQEEDMTPLFSTQKTDSARFSPMAWLSPTREAMPTVLSPPDDNIPVSGSSPHSLSSPMALSRLMSWPDPYTPNMENSQHNNNNVMALTTLDKADIVLEKLEYAINNKFEAFYKLIESNECFNSVFAIPSEVVEQLKELNDFNLLQKMTDTYKKAQNGRKHGNTSSSPLSDTSRIGTNA</sequence>